<gene>
    <name evidence="2" type="ORF">E6K80_07045</name>
</gene>
<proteinExistence type="predicted"/>
<dbReference type="Pfam" id="PF13649">
    <property type="entry name" value="Methyltransf_25"/>
    <property type="match status" value="1"/>
</dbReference>
<dbReference type="GO" id="GO:0008168">
    <property type="term" value="F:methyltransferase activity"/>
    <property type="evidence" value="ECO:0007669"/>
    <property type="project" value="UniProtKB-KW"/>
</dbReference>
<protein>
    <submittedName>
        <fullName evidence="2">Class I SAM-dependent methyltransferase</fullName>
    </submittedName>
</protein>
<reference evidence="2 3" key="1">
    <citation type="journal article" date="2019" name="Nat. Microbiol.">
        <title>Mediterranean grassland soil C-N compound turnover is dependent on rainfall and depth, and is mediated by genomically divergent microorganisms.</title>
        <authorList>
            <person name="Diamond S."/>
            <person name="Andeer P.F."/>
            <person name="Li Z."/>
            <person name="Crits-Christoph A."/>
            <person name="Burstein D."/>
            <person name="Anantharaman K."/>
            <person name="Lane K.R."/>
            <person name="Thomas B.C."/>
            <person name="Pan C."/>
            <person name="Northen T.R."/>
            <person name="Banfield J.F."/>
        </authorList>
    </citation>
    <scope>NUCLEOTIDE SEQUENCE [LARGE SCALE GENOMIC DNA]</scope>
    <source>
        <strain evidence="2">WS_10</strain>
    </source>
</reference>
<comment type="caution">
    <text evidence="2">The sequence shown here is derived from an EMBL/GenBank/DDBJ whole genome shotgun (WGS) entry which is preliminary data.</text>
</comment>
<name>A0A538U4X0_UNCEI</name>
<dbReference type="EMBL" id="VBPA01000166">
    <property type="protein sequence ID" value="TMQ70946.1"/>
    <property type="molecule type" value="Genomic_DNA"/>
</dbReference>
<organism evidence="2 3">
    <name type="scientific">Eiseniibacteriota bacterium</name>
    <dbReference type="NCBI Taxonomy" id="2212470"/>
    <lineage>
        <taxon>Bacteria</taxon>
        <taxon>Candidatus Eiseniibacteriota</taxon>
    </lineage>
</organism>
<dbReference type="SUPFAM" id="SSF53335">
    <property type="entry name" value="S-adenosyl-L-methionine-dependent methyltransferases"/>
    <property type="match status" value="1"/>
</dbReference>
<dbReference type="Gene3D" id="3.40.50.150">
    <property type="entry name" value="Vaccinia Virus protein VP39"/>
    <property type="match status" value="1"/>
</dbReference>
<sequence>RPNVTPGMKVLDVACGTGNTAIPMARRGADVIGVDIAPNLLAQARERARAEGVRARFEEGDAEQLAFADGAFDLVVSVFGAMFAPRPERVAAELTRVCRSGGRIAMGNWTPDSFAGQSYRMTAKYLPPPPGLAPPVLWGDEATVRQRLSDGISKLETNRRTATFHLPFTEAEAVEHYRRYFGPTIRTFEALDPARQEAYRKEYEALWKANNTATDGTIVLPSTFLEVIATRA</sequence>
<dbReference type="InterPro" id="IPR029063">
    <property type="entry name" value="SAM-dependent_MTases_sf"/>
</dbReference>
<keyword evidence="2" id="KW-0489">Methyltransferase</keyword>
<dbReference type="PANTHER" id="PTHR43591:SF24">
    <property type="entry name" value="2-METHOXY-6-POLYPRENYL-1,4-BENZOQUINOL METHYLASE, MITOCHONDRIAL"/>
    <property type="match status" value="1"/>
</dbReference>
<dbReference type="CDD" id="cd02440">
    <property type="entry name" value="AdoMet_MTases"/>
    <property type="match status" value="1"/>
</dbReference>
<dbReference type="AlphaFoldDB" id="A0A538U4X0"/>
<evidence type="ECO:0000313" key="2">
    <source>
        <dbReference type="EMBL" id="TMQ70946.1"/>
    </source>
</evidence>
<dbReference type="Proteomes" id="UP000319836">
    <property type="component" value="Unassembled WGS sequence"/>
</dbReference>
<feature type="domain" description="Methyltransferase" evidence="1">
    <location>
        <begin position="10"/>
        <end position="102"/>
    </location>
</feature>
<dbReference type="InterPro" id="IPR041698">
    <property type="entry name" value="Methyltransf_25"/>
</dbReference>
<accession>A0A538U4X0</accession>
<feature type="non-terminal residue" evidence="2">
    <location>
        <position position="1"/>
    </location>
</feature>
<dbReference type="GO" id="GO:0032259">
    <property type="term" value="P:methylation"/>
    <property type="evidence" value="ECO:0007669"/>
    <property type="project" value="UniProtKB-KW"/>
</dbReference>
<keyword evidence="2" id="KW-0808">Transferase</keyword>
<evidence type="ECO:0000259" key="1">
    <source>
        <dbReference type="Pfam" id="PF13649"/>
    </source>
</evidence>
<dbReference type="PANTHER" id="PTHR43591">
    <property type="entry name" value="METHYLTRANSFERASE"/>
    <property type="match status" value="1"/>
</dbReference>
<evidence type="ECO:0000313" key="3">
    <source>
        <dbReference type="Proteomes" id="UP000319836"/>
    </source>
</evidence>